<evidence type="ECO:0000313" key="4">
    <source>
        <dbReference type="Proteomes" id="UP000401717"/>
    </source>
</evidence>
<evidence type="ECO:0000313" key="3">
    <source>
        <dbReference type="EMBL" id="VUF11763.1"/>
    </source>
</evidence>
<protein>
    <submittedName>
        <fullName evidence="3">Uncharacterized protein</fullName>
    </submittedName>
</protein>
<dbReference type="Proteomes" id="UP001055303">
    <property type="component" value="Unassembled WGS sequence"/>
</dbReference>
<reference evidence="2" key="3">
    <citation type="submission" date="2021-08" db="EMBL/GenBank/DDBJ databases">
        <authorList>
            <person name="Tani A."/>
            <person name="Ola A."/>
            <person name="Ogura Y."/>
            <person name="Katsura K."/>
            <person name="Hayashi T."/>
        </authorList>
    </citation>
    <scope>NUCLEOTIDE SEQUENCE</scope>
    <source>
        <strain evidence="2">DSM 22415</strain>
    </source>
</reference>
<evidence type="ECO:0000313" key="5">
    <source>
        <dbReference type="Proteomes" id="UP001055303"/>
    </source>
</evidence>
<accession>A0A564FUK0</accession>
<reference evidence="3 4" key="1">
    <citation type="submission" date="2019-06" db="EMBL/GenBank/DDBJ databases">
        <authorList>
            <person name="Rodrigo-Torres L."/>
            <person name="Arahal R. D."/>
            <person name="Lucena T."/>
        </authorList>
    </citation>
    <scope>NUCLEOTIDE SEQUENCE [LARGE SCALE GENOMIC DNA]</scope>
    <source>
        <strain evidence="3 4">SW08-7</strain>
    </source>
</reference>
<evidence type="ECO:0000313" key="2">
    <source>
        <dbReference type="EMBL" id="GJD56729.1"/>
    </source>
</evidence>
<sequence>MSGRVVEGVGDHEAGTAGEATGALAVSAKPARRLSEGDIRHPEGITRMSYDTASG</sequence>
<keyword evidence="5" id="KW-1185">Reference proteome</keyword>
<proteinExistence type="predicted"/>
<feature type="compositionally biased region" description="Basic and acidic residues" evidence="1">
    <location>
        <begin position="33"/>
        <end position="44"/>
    </location>
</feature>
<dbReference type="EMBL" id="CABFVH010000006">
    <property type="protein sequence ID" value="VUF11763.1"/>
    <property type="molecule type" value="Genomic_DNA"/>
</dbReference>
<dbReference type="Proteomes" id="UP000401717">
    <property type="component" value="Unassembled WGS sequence"/>
</dbReference>
<evidence type="ECO:0000256" key="1">
    <source>
        <dbReference type="SAM" id="MobiDB-lite"/>
    </source>
</evidence>
<gene>
    <name evidence="2" type="ORF">IFDJLNFL_2626</name>
    <name evidence="3" type="ORF">MTDSW087_01447</name>
</gene>
<dbReference type="AlphaFoldDB" id="A0A564FUK0"/>
<feature type="region of interest" description="Disordered" evidence="1">
    <location>
        <begin position="1"/>
        <end position="55"/>
    </location>
</feature>
<dbReference type="EMBL" id="BPQI01000072">
    <property type="protein sequence ID" value="GJD56729.1"/>
    <property type="molecule type" value="Genomic_DNA"/>
</dbReference>
<reference evidence="2" key="2">
    <citation type="journal article" date="2021" name="Front. Microbiol.">
        <title>Comprehensive Comparative Genomics and Phenotyping of Methylobacterium Species.</title>
        <authorList>
            <person name="Alessa O."/>
            <person name="Ogura Y."/>
            <person name="Fujitani Y."/>
            <person name="Takami H."/>
            <person name="Hayashi T."/>
            <person name="Sahin N."/>
            <person name="Tani A."/>
        </authorList>
    </citation>
    <scope>NUCLEOTIDE SEQUENCE</scope>
    <source>
        <strain evidence="2">DSM 22415</strain>
    </source>
</reference>
<name>A0A564FUK0_9HYPH</name>
<dbReference type="RefSeq" id="WP_186383766.1">
    <property type="nucleotide sequence ID" value="NZ_BPQI01000072.1"/>
</dbReference>
<organism evidence="3 4">
    <name type="scientific">Methylobacterium dankookense</name>
    <dbReference type="NCBI Taxonomy" id="560405"/>
    <lineage>
        <taxon>Bacteria</taxon>
        <taxon>Pseudomonadati</taxon>
        <taxon>Pseudomonadota</taxon>
        <taxon>Alphaproteobacteria</taxon>
        <taxon>Hyphomicrobiales</taxon>
        <taxon>Methylobacteriaceae</taxon>
        <taxon>Methylobacterium</taxon>
    </lineage>
</organism>